<dbReference type="SUPFAM" id="SSF110710">
    <property type="entry name" value="TTHA0583/YokD-like"/>
    <property type="match status" value="1"/>
</dbReference>
<organism evidence="2 3">
    <name type="scientific">Bacillus wiedmannii</name>
    <dbReference type="NCBI Taxonomy" id="1890302"/>
    <lineage>
        <taxon>Bacteria</taxon>
        <taxon>Bacillati</taxon>
        <taxon>Bacillota</taxon>
        <taxon>Bacilli</taxon>
        <taxon>Bacillales</taxon>
        <taxon>Bacillaceae</taxon>
        <taxon>Bacillus</taxon>
        <taxon>Bacillus cereus group</taxon>
    </lineage>
</organism>
<dbReference type="HAMAP" id="MF_00800">
    <property type="entry name" value="UPF0340"/>
    <property type="match status" value="1"/>
</dbReference>
<comment type="caution">
    <text evidence="2">The sequence shown here is derived from an EMBL/GenBank/DDBJ whole genome shotgun (WGS) entry which is preliminary data.</text>
</comment>
<dbReference type="AlphaFoldDB" id="A0A2A7W2Z8"/>
<dbReference type="RefSeq" id="WP_098094097.1">
    <property type="nucleotide sequence ID" value="NZ_NUEL01000011.1"/>
</dbReference>
<name>A0A2A7W2Z8_9BACI</name>
<dbReference type="Proteomes" id="UP000220045">
    <property type="component" value="Unassembled WGS sequence"/>
</dbReference>
<evidence type="ECO:0000313" key="3">
    <source>
        <dbReference type="Proteomes" id="UP000220045"/>
    </source>
</evidence>
<dbReference type="EMBL" id="NUEL01000011">
    <property type="protein sequence ID" value="PEJ09243.1"/>
    <property type="molecule type" value="Genomic_DNA"/>
</dbReference>
<gene>
    <name evidence="2" type="ORF">CN684_08320</name>
</gene>
<comment type="similarity">
    <text evidence="1">Belongs to the UPF0340 family.</text>
</comment>
<evidence type="ECO:0000313" key="2">
    <source>
        <dbReference type="EMBL" id="PEJ09243.1"/>
    </source>
</evidence>
<sequence>MKYNLVNQPVKGRGVMTEIVKVREQLQISLSDFQEQASLQSGQIFVVGCSTSEVLGERIGTSGTMEVAEAIFSELKQFQEQTGIELAFQCCEHLNRALVVERELAMKYQFEIVTVTPVRSAGGALATYAYHNLKDPVVIEFIKADAGMDIGDTFIGMHLKHVAVPVRTGVKEIGSAHVTMATTRGKLIGGARAVYAAKEETISCR</sequence>
<accession>A0A2A7W2Z8</accession>
<proteinExistence type="inferred from homology"/>
<evidence type="ECO:0000256" key="1">
    <source>
        <dbReference type="HAMAP-Rule" id="MF_00800"/>
    </source>
</evidence>
<reference evidence="2 3" key="1">
    <citation type="submission" date="2017-09" db="EMBL/GenBank/DDBJ databases">
        <title>Large-scale bioinformatics analysis of Bacillus genomes uncovers conserved roles of natural products in bacterial physiology.</title>
        <authorList>
            <consortium name="Agbiome Team Llc"/>
            <person name="Bleich R.M."/>
            <person name="Grubbs K.J."/>
            <person name="Santa Maria K.C."/>
            <person name="Allen S.E."/>
            <person name="Farag S."/>
            <person name="Shank E.A."/>
            <person name="Bowers A."/>
        </authorList>
    </citation>
    <scope>NUCLEOTIDE SEQUENCE [LARGE SCALE GENOMIC DNA]</scope>
    <source>
        <strain evidence="2 3">AFS004017</strain>
    </source>
</reference>
<dbReference type="InterPro" id="IPR028345">
    <property type="entry name" value="Antibiotic_NAT-like"/>
</dbReference>
<dbReference type="InterPro" id="IPR006340">
    <property type="entry name" value="DUF436"/>
</dbReference>
<dbReference type="PIRSF" id="PIRSF007510">
    <property type="entry name" value="UCP007510"/>
    <property type="match status" value="1"/>
</dbReference>
<dbReference type="NCBIfam" id="TIGR01440">
    <property type="entry name" value="TIGR01440 family protein"/>
    <property type="match status" value="1"/>
</dbReference>
<protein>
    <recommendedName>
        <fullName evidence="1">UPF0340 protein CN684_08320</fullName>
    </recommendedName>
</protein>
<dbReference type="Pfam" id="PF04260">
    <property type="entry name" value="DUF436"/>
    <property type="match status" value="1"/>
</dbReference>
<dbReference type="Gene3D" id="3.40.50.10360">
    <property type="entry name" value="Hypothetical protein TT1679"/>
    <property type="match status" value="1"/>
</dbReference>